<feature type="transmembrane region" description="Helical" evidence="18">
    <location>
        <begin position="602"/>
        <end position="629"/>
    </location>
</feature>
<feature type="transmembrane region" description="Helical" evidence="18">
    <location>
        <begin position="297"/>
        <end position="326"/>
    </location>
</feature>
<comment type="catalytic activity">
    <reaction evidence="16">
        <text>2 a Fe(II)-siderophore + NAD(+) + H(+) = 2 a Fe(III)-siderophore + NADH</text>
        <dbReference type="Rhea" id="RHEA:15061"/>
        <dbReference type="Rhea" id="RHEA-COMP:11342"/>
        <dbReference type="Rhea" id="RHEA-COMP:11344"/>
        <dbReference type="ChEBI" id="CHEBI:15378"/>
        <dbReference type="ChEBI" id="CHEBI:29033"/>
        <dbReference type="ChEBI" id="CHEBI:29034"/>
        <dbReference type="ChEBI" id="CHEBI:57540"/>
        <dbReference type="ChEBI" id="CHEBI:57945"/>
        <dbReference type="EC" id="1.16.1.7"/>
    </reaction>
</comment>
<evidence type="ECO:0000256" key="4">
    <source>
        <dbReference type="ARBA" id="ARBA00022448"/>
    </source>
</evidence>
<keyword evidence="5" id="KW-0349">Heme</keyword>
<dbReference type="Pfam" id="PF08030">
    <property type="entry name" value="NAD_binding_6"/>
    <property type="match status" value="1"/>
</dbReference>
<dbReference type="InterPro" id="IPR050369">
    <property type="entry name" value="RBOH/FRE"/>
</dbReference>
<evidence type="ECO:0000313" key="20">
    <source>
        <dbReference type="EMBL" id="KAL2460636.1"/>
    </source>
</evidence>
<comment type="caution">
    <text evidence="20">The sequence shown here is derived from an EMBL/GenBank/DDBJ whole genome shotgun (WGS) entry which is preliminary data.</text>
</comment>
<dbReference type="InterPro" id="IPR017927">
    <property type="entry name" value="FAD-bd_FR_type"/>
</dbReference>
<feature type="domain" description="FAD-binding FR-type" evidence="19">
    <location>
        <begin position="334"/>
        <end position="450"/>
    </location>
</feature>
<keyword evidence="7 18" id="KW-0812">Transmembrane</keyword>
<keyword evidence="6" id="KW-0285">Flavoprotein</keyword>
<dbReference type="CDD" id="cd06186">
    <property type="entry name" value="NOX_Duox_like_FAD_NADP"/>
    <property type="match status" value="1"/>
</dbReference>
<evidence type="ECO:0000256" key="11">
    <source>
        <dbReference type="ARBA" id="ARBA00023002"/>
    </source>
</evidence>
<evidence type="ECO:0000256" key="1">
    <source>
        <dbReference type="ARBA" id="ARBA00001974"/>
    </source>
</evidence>
<keyword evidence="15 18" id="KW-0472">Membrane</keyword>
<dbReference type="InterPro" id="IPR013121">
    <property type="entry name" value="Fe_red_NAD-bd_6"/>
</dbReference>
<dbReference type="EC" id="1.16.1.7" evidence="17"/>
<dbReference type="AlphaFoldDB" id="A0ABD1P9S5"/>
<dbReference type="SUPFAM" id="SSF52343">
    <property type="entry name" value="Ferredoxin reductase-like, C-terminal NADP-linked domain"/>
    <property type="match status" value="1"/>
</dbReference>
<gene>
    <name evidence="20" type="ORF">Adt_44056</name>
</gene>
<reference evidence="21" key="1">
    <citation type="submission" date="2024-07" db="EMBL/GenBank/DDBJ databases">
        <title>Two chromosome-level genome assemblies of Korean endemic species Abeliophyllum distichum and Forsythia ovata (Oleaceae).</title>
        <authorList>
            <person name="Jang H."/>
        </authorList>
    </citation>
    <scope>NUCLEOTIDE SEQUENCE [LARGE SCALE GENOMIC DNA]</scope>
</reference>
<dbReference type="FunFam" id="3.40.50.80:FF:000036">
    <property type="entry name" value="Ferric reduction oxidase 6"/>
    <property type="match status" value="1"/>
</dbReference>
<dbReference type="InterPro" id="IPR017938">
    <property type="entry name" value="Riboflavin_synthase-like_b-brl"/>
</dbReference>
<dbReference type="GO" id="GO:0006811">
    <property type="term" value="P:monoatomic ion transport"/>
    <property type="evidence" value="ECO:0007669"/>
    <property type="project" value="UniProtKB-KW"/>
</dbReference>
<evidence type="ECO:0000256" key="14">
    <source>
        <dbReference type="ARBA" id="ARBA00023065"/>
    </source>
</evidence>
<keyword evidence="11" id="KW-0560">Oxidoreductase</keyword>
<dbReference type="GO" id="GO:0016020">
    <property type="term" value="C:membrane"/>
    <property type="evidence" value="ECO:0007669"/>
    <property type="project" value="UniProtKB-SubCell"/>
</dbReference>
<proteinExistence type="inferred from homology"/>
<sequence>MDENSSYEPLILKKDDANKKSLWVSLAKWFLRVAMWVIFTAWAAFIFLFPSDFVSDLYHKWSRATDGTLFGATGSRFLLFCGPILLIAFLATVYLIISGEEETHETKTSRNPRFRLWTFPILVDGPFGVVSAAELIGIILFTSYIIWAVSVESIKNWNIVSSWYHHLPSKEKSALMLELTGLKLGLIGLFCMAFLFLPVARGSVLLRLIDIPFEHATRYHVWLGHLTMLLFTLHGLFYVIGWAMEGHLIQELMDWKNIGIAIFPGVISLLAGLLMWVTSLPGLRRVNFELFFYTHQLYVVFVVFLALHVGDFLFCFAAGGIFLFMLDRFLRFWQSRKTVHVLSARSFPCGTVELVLSKPANLHYNALGWIFLQVRELSWLQWHPFSVSSSPLDGKHHLAILIKVLGSWTENLEKRISSISEEQLETKPFLQPHTKITASIEGPYGHESPYHLTYENLILVAGGIGISPFLAILNDILHRINNSKPCLPRNVLIVWAVKTSKELPLLQTVDMKSICPFFSDALNLEIQTYVTRQTEPSLEEGHVIGSVNSSIFPASKKCGMSVLVGTGNIIWSGIYVIMSTVGLVITVYLLDILYINPYNIYYWWYKGLLFVACMTISVVLFGGLVIGLWHIWERKTSFKEECENTTKTGSIVHPKERQIDKNSGKEQYLNIIRYGQRPEFSEIFGSMAKRWGNVDIGVIVCGPPTLQTSVAKECRTQNLNRRNNQSVFHFNSHSFDLVAWWGEGVDVEAGSAESVEESLVAYVADHPPHMVETGQKVGGIAR</sequence>
<feature type="transmembrane region" description="Helical" evidence="18">
    <location>
        <begin position="29"/>
        <end position="49"/>
    </location>
</feature>
<evidence type="ECO:0000259" key="19">
    <source>
        <dbReference type="PROSITE" id="PS51384"/>
    </source>
</evidence>
<evidence type="ECO:0000256" key="2">
    <source>
        <dbReference type="ARBA" id="ARBA00004141"/>
    </source>
</evidence>
<dbReference type="Proteomes" id="UP001604336">
    <property type="component" value="Unassembled WGS sequence"/>
</dbReference>
<feature type="transmembrane region" description="Helical" evidence="18">
    <location>
        <begin position="117"/>
        <end position="147"/>
    </location>
</feature>
<evidence type="ECO:0000256" key="8">
    <source>
        <dbReference type="ARBA" id="ARBA00022723"/>
    </source>
</evidence>
<dbReference type="GO" id="GO:0046872">
    <property type="term" value="F:metal ion binding"/>
    <property type="evidence" value="ECO:0007669"/>
    <property type="project" value="UniProtKB-KW"/>
</dbReference>
<feature type="transmembrane region" description="Helical" evidence="18">
    <location>
        <begin position="219"/>
        <end position="243"/>
    </location>
</feature>
<feature type="transmembrane region" description="Helical" evidence="18">
    <location>
        <begin position="255"/>
        <end position="277"/>
    </location>
</feature>
<dbReference type="Pfam" id="PF01794">
    <property type="entry name" value="Ferric_reduct"/>
    <property type="match status" value="1"/>
</dbReference>
<evidence type="ECO:0000256" key="12">
    <source>
        <dbReference type="ARBA" id="ARBA00023004"/>
    </source>
</evidence>
<feature type="transmembrane region" description="Helical" evidence="18">
    <location>
        <begin position="569"/>
        <end position="590"/>
    </location>
</feature>
<evidence type="ECO:0000256" key="18">
    <source>
        <dbReference type="SAM" id="Phobius"/>
    </source>
</evidence>
<evidence type="ECO:0000256" key="7">
    <source>
        <dbReference type="ARBA" id="ARBA00022692"/>
    </source>
</evidence>
<dbReference type="GO" id="GO:0140618">
    <property type="term" value="F:ferric-chelate reductase (NADH) activity"/>
    <property type="evidence" value="ECO:0007669"/>
    <property type="project" value="UniProtKB-EC"/>
</dbReference>
<dbReference type="PANTHER" id="PTHR11972:SF69">
    <property type="entry name" value="FERRIC REDUCTION OXIDASE 6-RELATED"/>
    <property type="match status" value="1"/>
</dbReference>
<evidence type="ECO:0000313" key="21">
    <source>
        <dbReference type="Proteomes" id="UP001604336"/>
    </source>
</evidence>
<comment type="cofactor">
    <cofactor evidence="1">
        <name>FAD</name>
        <dbReference type="ChEBI" id="CHEBI:57692"/>
    </cofactor>
</comment>
<comment type="similarity">
    <text evidence="3">Belongs to the ferric reductase (FRE) family.</text>
</comment>
<evidence type="ECO:0000256" key="6">
    <source>
        <dbReference type="ARBA" id="ARBA00022630"/>
    </source>
</evidence>
<keyword evidence="21" id="KW-1185">Reference proteome</keyword>
<evidence type="ECO:0000256" key="5">
    <source>
        <dbReference type="ARBA" id="ARBA00022617"/>
    </source>
</evidence>
<dbReference type="EMBL" id="JBFOLK010000014">
    <property type="protein sequence ID" value="KAL2460636.1"/>
    <property type="molecule type" value="Genomic_DNA"/>
</dbReference>
<dbReference type="InterPro" id="IPR013112">
    <property type="entry name" value="FAD-bd_8"/>
</dbReference>
<name>A0ABD1P9S5_9LAMI</name>
<dbReference type="Pfam" id="PF08022">
    <property type="entry name" value="FAD_binding_8"/>
    <property type="match status" value="1"/>
</dbReference>
<dbReference type="SFLD" id="SFLDG01168">
    <property type="entry name" value="Ferric_reductase_subgroup_(FRE"/>
    <property type="match status" value="1"/>
</dbReference>
<dbReference type="InterPro" id="IPR039261">
    <property type="entry name" value="FNR_nucleotide-bd"/>
</dbReference>
<keyword evidence="13" id="KW-0520">NAD</keyword>
<keyword evidence="10 18" id="KW-1133">Transmembrane helix</keyword>
<dbReference type="InterPro" id="IPR013130">
    <property type="entry name" value="Fe3_Rdtase_TM_dom"/>
</dbReference>
<feature type="transmembrane region" description="Helical" evidence="18">
    <location>
        <begin position="175"/>
        <end position="199"/>
    </location>
</feature>
<accession>A0ABD1P9S5</accession>
<feature type="transmembrane region" description="Helical" evidence="18">
    <location>
        <begin position="77"/>
        <end position="97"/>
    </location>
</feature>
<evidence type="ECO:0000256" key="15">
    <source>
        <dbReference type="ARBA" id="ARBA00023136"/>
    </source>
</evidence>
<evidence type="ECO:0000256" key="13">
    <source>
        <dbReference type="ARBA" id="ARBA00023027"/>
    </source>
</evidence>
<dbReference type="InterPro" id="IPR000778">
    <property type="entry name" value="Cyt_b245_heavy_chain"/>
</dbReference>
<evidence type="ECO:0000256" key="16">
    <source>
        <dbReference type="ARBA" id="ARBA00050970"/>
    </source>
</evidence>
<protein>
    <recommendedName>
        <fullName evidence="17">ferric-chelate reductase (NADH)</fullName>
        <ecNumber evidence="17">1.16.1.7</ecNumber>
    </recommendedName>
</protein>
<evidence type="ECO:0000256" key="17">
    <source>
        <dbReference type="ARBA" id="ARBA00066905"/>
    </source>
</evidence>
<organism evidence="20 21">
    <name type="scientific">Abeliophyllum distichum</name>
    <dbReference type="NCBI Taxonomy" id="126358"/>
    <lineage>
        <taxon>Eukaryota</taxon>
        <taxon>Viridiplantae</taxon>
        <taxon>Streptophyta</taxon>
        <taxon>Embryophyta</taxon>
        <taxon>Tracheophyta</taxon>
        <taxon>Spermatophyta</taxon>
        <taxon>Magnoliopsida</taxon>
        <taxon>eudicotyledons</taxon>
        <taxon>Gunneridae</taxon>
        <taxon>Pentapetalae</taxon>
        <taxon>asterids</taxon>
        <taxon>lamiids</taxon>
        <taxon>Lamiales</taxon>
        <taxon>Oleaceae</taxon>
        <taxon>Forsythieae</taxon>
        <taxon>Abeliophyllum</taxon>
    </lineage>
</organism>
<evidence type="ECO:0000256" key="9">
    <source>
        <dbReference type="ARBA" id="ARBA00022827"/>
    </source>
</evidence>
<dbReference type="SUPFAM" id="SSF63380">
    <property type="entry name" value="Riboflavin synthase domain-like"/>
    <property type="match status" value="1"/>
</dbReference>
<evidence type="ECO:0000256" key="3">
    <source>
        <dbReference type="ARBA" id="ARBA00006278"/>
    </source>
</evidence>
<keyword evidence="9" id="KW-0274">FAD</keyword>
<dbReference type="PANTHER" id="PTHR11972">
    <property type="entry name" value="NADPH OXIDASE"/>
    <property type="match status" value="1"/>
</dbReference>
<dbReference type="SFLD" id="SFLDS00052">
    <property type="entry name" value="Ferric_Reductase_Domain"/>
    <property type="match status" value="1"/>
</dbReference>
<keyword evidence="4" id="KW-0813">Transport</keyword>
<keyword evidence="14" id="KW-0406">Ion transport</keyword>
<dbReference type="PRINTS" id="PR00466">
    <property type="entry name" value="GP91PHOX"/>
</dbReference>
<dbReference type="PROSITE" id="PS51384">
    <property type="entry name" value="FAD_FR"/>
    <property type="match status" value="1"/>
</dbReference>
<keyword evidence="8" id="KW-0479">Metal-binding</keyword>
<evidence type="ECO:0000256" key="10">
    <source>
        <dbReference type="ARBA" id="ARBA00022989"/>
    </source>
</evidence>
<dbReference type="Gene3D" id="3.40.50.80">
    <property type="entry name" value="Nucleotide-binding domain of ferredoxin-NADP reductase (FNR) module"/>
    <property type="match status" value="2"/>
</dbReference>
<keyword evidence="12" id="KW-0408">Iron</keyword>
<comment type="subcellular location">
    <subcellularLocation>
        <location evidence="2">Membrane</location>
        <topology evidence="2">Multi-pass membrane protein</topology>
    </subcellularLocation>
</comment>